<protein>
    <submittedName>
        <fullName evidence="2">Amidohydrolase 2</fullName>
    </submittedName>
</protein>
<dbReference type="Proteomes" id="UP000007797">
    <property type="component" value="Unassembled WGS sequence"/>
</dbReference>
<dbReference type="Gene3D" id="3.20.20.140">
    <property type="entry name" value="Metal-dependent hydrolases"/>
    <property type="match status" value="1"/>
</dbReference>
<keyword evidence="3" id="KW-1185">Reference proteome</keyword>
<dbReference type="KEGG" id="dfa:DFA_08175"/>
<dbReference type="SUPFAM" id="SSF51556">
    <property type="entry name" value="Metallo-dependent hydrolases"/>
    <property type="match status" value="1"/>
</dbReference>
<evidence type="ECO:0000313" key="3">
    <source>
        <dbReference type="Proteomes" id="UP000007797"/>
    </source>
</evidence>
<organism evidence="2 3">
    <name type="scientific">Cavenderia fasciculata</name>
    <name type="common">Slime mold</name>
    <name type="synonym">Dictyostelium fasciculatum</name>
    <dbReference type="NCBI Taxonomy" id="261658"/>
    <lineage>
        <taxon>Eukaryota</taxon>
        <taxon>Amoebozoa</taxon>
        <taxon>Evosea</taxon>
        <taxon>Eumycetozoa</taxon>
        <taxon>Dictyostelia</taxon>
        <taxon>Acytosteliales</taxon>
        <taxon>Cavenderiaceae</taxon>
        <taxon>Cavenderia</taxon>
    </lineage>
</organism>
<dbReference type="GeneID" id="14869130"/>
<dbReference type="InterPro" id="IPR032466">
    <property type="entry name" value="Metal_Hydrolase"/>
</dbReference>
<accession>F4Q5C9</accession>
<dbReference type="RefSeq" id="XP_004355672.1">
    <property type="nucleotide sequence ID" value="XM_004355619.1"/>
</dbReference>
<reference evidence="3" key="1">
    <citation type="journal article" date="2011" name="Genome Res.">
        <title>Phylogeny-wide analysis of social amoeba genomes highlights ancient origins for complex intercellular communication.</title>
        <authorList>
            <person name="Heidel A.J."/>
            <person name="Lawal H.M."/>
            <person name="Felder M."/>
            <person name="Schilde C."/>
            <person name="Helps N.R."/>
            <person name="Tunggal B."/>
            <person name="Rivero F."/>
            <person name="John U."/>
            <person name="Schleicher M."/>
            <person name="Eichinger L."/>
            <person name="Platzer M."/>
            <person name="Noegel A.A."/>
            <person name="Schaap P."/>
            <person name="Gloeckner G."/>
        </authorList>
    </citation>
    <scope>NUCLEOTIDE SEQUENCE [LARGE SCALE GENOMIC DNA]</scope>
    <source>
        <strain evidence="3">SH3</strain>
    </source>
</reference>
<dbReference type="EMBL" id="GL883021">
    <property type="protein sequence ID" value="EGG17188.1"/>
    <property type="molecule type" value="Genomic_DNA"/>
</dbReference>
<dbReference type="AlphaFoldDB" id="F4Q5C9"/>
<sequence>MVLDWLSSKIGGNFNNNNNNKQQREQQQVIESNLNDHHETIYQDSSFASSSYDNIMNDGDRGHPQSSLPPIAATGRPRATEVLSVQARQMLDTALEPFIRSENGCIVDHMVNLFGIGEETNCTASKQIRDRFSHPIKYLKFKAFTSACAITDLSQWDRQYVIRLVQLLRELKSHYPFGKSLLSSLDKRYDENGIELLNQTGLYVPNDYLMDIIHDFPDLFLPSISIHPYRKDSVDELLKWIVQGVRYVRWMPVSMGIDPSSPLCDNFYEALVENDIILALDKGVKVVGVHCGAEGKSYDYDDTSGKSPPPLIPNLHLFLRLMHEPKYEKLLIGDIGGVVAYHRVDALVPLLDHQHIHDRLIFSSDYPIPAVNLAVITTLLANRGLIHPDERDLVNEIYRFNPILFDFVLKRILKSPITGNTFKPSVFKENSFFSLNSKNGLMGTPNNTSSSNTNNNITFSPKIETINNNQIISESSNNNNINNNNNNNTPTKNTKMIPTTFIYQDDIDIFSQSPPTNNNNQYEHELNQTTNLIDDFSFSTSTNTPTSNNNNNNLRSSMNGNILTSPILINHSHNNNNNNNLHNQFLTEDDLDEMEEYTDF</sequence>
<dbReference type="OrthoDB" id="17128at2759"/>
<dbReference type="STRING" id="1054147.F4Q5C9"/>
<evidence type="ECO:0000313" key="2">
    <source>
        <dbReference type="EMBL" id="EGG17188.1"/>
    </source>
</evidence>
<feature type="region of interest" description="Disordered" evidence="1">
    <location>
        <begin position="52"/>
        <end position="73"/>
    </location>
</feature>
<feature type="region of interest" description="Disordered" evidence="1">
    <location>
        <begin position="476"/>
        <end position="495"/>
    </location>
</feature>
<name>F4Q5C9_CACFS</name>
<proteinExistence type="predicted"/>
<evidence type="ECO:0000256" key="1">
    <source>
        <dbReference type="SAM" id="MobiDB-lite"/>
    </source>
</evidence>
<gene>
    <name evidence="2" type="ORF">DFA_08175</name>
</gene>